<dbReference type="Proteomes" id="UP001060771">
    <property type="component" value="Chromosome"/>
</dbReference>
<accession>A0A830E665</accession>
<reference evidence="2" key="4">
    <citation type="journal article" date="2023" name="Microbiol. Resour. Announc.">
        <title>Complete Genome Sequence of Vulcanisaeta souniana Strain IC-059, a Hyperthermophilic Archaeon Isolated from Hot Spring Water in Japan.</title>
        <authorList>
            <person name="Kato S."/>
            <person name="Itoh T."/>
            <person name="Wu L."/>
            <person name="Ma J."/>
            <person name="Ohkuma M."/>
        </authorList>
    </citation>
    <scope>NUCLEOTIDE SEQUENCE</scope>
    <source>
        <strain evidence="2">JCM 11219</strain>
    </source>
</reference>
<evidence type="ECO:0000313" key="2">
    <source>
        <dbReference type="EMBL" id="BDR92275.1"/>
    </source>
</evidence>
<dbReference type="InterPro" id="IPR036390">
    <property type="entry name" value="WH_DNA-bd_sf"/>
</dbReference>
<reference evidence="5" key="3">
    <citation type="submission" date="2022-09" db="EMBL/GenBank/DDBJ databases">
        <title>Complete genome sequence of Vulcanisaeta souniana.</title>
        <authorList>
            <person name="Kato S."/>
            <person name="Itoh T."/>
            <person name="Ohkuma M."/>
        </authorList>
    </citation>
    <scope>NUCLEOTIDE SEQUENCE [LARGE SCALE GENOMIC DNA]</scope>
    <source>
        <strain evidence="5">JCM 11219</strain>
    </source>
</reference>
<keyword evidence="1" id="KW-0812">Transmembrane</keyword>
<dbReference type="SUPFAM" id="SSF46785">
    <property type="entry name" value="Winged helix' DNA-binding domain"/>
    <property type="match status" value="1"/>
</dbReference>
<organism evidence="3 4">
    <name type="scientific">Vulcanisaeta souniana JCM 11219</name>
    <dbReference type="NCBI Taxonomy" id="1293586"/>
    <lineage>
        <taxon>Archaea</taxon>
        <taxon>Thermoproteota</taxon>
        <taxon>Thermoprotei</taxon>
        <taxon>Thermoproteales</taxon>
        <taxon>Thermoproteaceae</taxon>
        <taxon>Vulcanisaeta</taxon>
    </lineage>
</organism>
<evidence type="ECO:0008006" key="6">
    <source>
        <dbReference type="Google" id="ProtNLM"/>
    </source>
</evidence>
<dbReference type="EMBL" id="AP026830">
    <property type="protein sequence ID" value="BDR92275.1"/>
    <property type="molecule type" value="Genomic_DNA"/>
</dbReference>
<evidence type="ECO:0000256" key="1">
    <source>
        <dbReference type="SAM" id="Phobius"/>
    </source>
</evidence>
<dbReference type="GeneID" id="76206916"/>
<evidence type="ECO:0000313" key="5">
    <source>
        <dbReference type="Proteomes" id="UP001060771"/>
    </source>
</evidence>
<dbReference type="RefSeq" id="WP_188604160.1">
    <property type="nucleotide sequence ID" value="NZ_AP026830.1"/>
</dbReference>
<sequence length="105" mass="11377">MPAGINNEAWNEIGLAGLKVIMGLALVGGVGGWVDIVRPTRIGRGTWERAREVLVRYGLAIEEQRGREVQLRLTERGWAVAKLLFEIDSILSSSSMPSTTTSSPG</sequence>
<protein>
    <recommendedName>
        <fullName evidence="6">ArnR1-like winged helix-turn-helix domain-containing protein</fullName>
    </recommendedName>
</protein>
<keyword evidence="5" id="KW-1185">Reference proteome</keyword>
<gene>
    <name evidence="3" type="ORF">GCM10007112_24260</name>
    <name evidence="2" type="ORF">Vsou_13680</name>
</gene>
<dbReference type="Proteomes" id="UP000657075">
    <property type="component" value="Unassembled WGS sequence"/>
</dbReference>
<proteinExistence type="predicted"/>
<reference evidence="3" key="2">
    <citation type="submission" date="2020-09" db="EMBL/GenBank/DDBJ databases">
        <authorList>
            <person name="Sun Q."/>
            <person name="Ohkuma M."/>
        </authorList>
    </citation>
    <scope>NUCLEOTIDE SEQUENCE</scope>
    <source>
        <strain evidence="3">JCM 11219</strain>
    </source>
</reference>
<reference evidence="3" key="1">
    <citation type="journal article" date="2014" name="Int. J. Syst. Evol. Microbiol.">
        <title>Complete genome sequence of Corynebacterium casei LMG S-19264T (=DSM 44701T), isolated from a smear-ripened cheese.</title>
        <authorList>
            <consortium name="US DOE Joint Genome Institute (JGI-PGF)"/>
            <person name="Walter F."/>
            <person name="Albersmeier A."/>
            <person name="Kalinowski J."/>
            <person name="Ruckert C."/>
        </authorList>
    </citation>
    <scope>NUCLEOTIDE SEQUENCE</scope>
    <source>
        <strain evidence="3">JCM 11219</strain>
    </source>
</reference>
<evidence type="ECO:0000313" key="3">
    <source>
        <dbReference type="EMBL" id="GGI86413.1"/>
    </source>
</evidence>
<keyword evidence="1" id="KW-1133">Transmembrane helix</keyword>
<keyword evidence="1" id="KW-0472">Membrane</keyword>
<dbReference type="EMBL" id="BMNM01000014">
    <property type="protein sequence ID" value="GGI86413.1"/>
    <property type="molecule type" value="Genomic_DNA"/>
</dbReference>
<feature type="transmembrane region" description="Helical" evidence="1">
    <location>
        <begin position="13"/>
        <end position="34"/>
    </location>
</feature>
<name>A0A830E665_9CREN</name>
<evidence type="ECO:0000313" key="4">
    <source>
        <dbReference type="Proteomes" id="UP000657075"/>
    </source>
</evidence>
<dbReference type="AlphaFoldDB" id="A0A830E665"/>